<comment type="caution">
    <text evidence="1">The sequence shown here is derived from an EMBL/GenBank/DDBJ whole genome shotgun (WGS) entry which is preliminary data.</text>
</comment>
<proteinExistence type="predicted"/>
<organism evidence="1 2">
    <name type="scientific">Erwinia sorbitola</name>
    <dbReference type="NCBI Taxonomy" id="2681984"/>
    <lineage>
        <taxon>Bacteria</taxon>
        <taxon>Pseudomonadati</taxon>
        <taxon>Pseudomonadota</taxon>
        <taxon>Gammaproteobacteria</taxon>
        <taxon>Enterobacterales</taxon>
        <taxon>Erwiniaceae</taxon>
        <taxon>Erwinia</taxon>
    </lineage>
</organism>
<dbReference type="RefSeq" id="WP_154750874.1">
    <property type="nucleotide sequence ID" value="NZ_WLZX01000001.1"/>
</dbReference>
<gene>
    <name evidence="1" type="ORF">GK011_01025</name>
</gene>
<name>A0ABW9R5Z1_9GAMM</name>
<dbReference type="Proteomes" id="UP000480164">
    <property type="component" value="Unassembled WGS sequence"/>
</dbReference>
<keyword evidence="2" id="KW-1185">Reference proteome</keyword>
<sequence>MDCQYTNELTPAILAIMDQSSSTAEQLAGMNDIDTLFPHSFIVDEIINKTISVFLTTGHRLFSVRDE</sequence>
<accession>A0ABW9R5Z1</accession>
<reference evidence="1 2" key="1">
    <citation type="submission" date="2019-11" db="EMBL/GenBank/DDBJ databases">
        <title>Erwinia sp. nov., isolated from feces of birds in Tibet plateau of China.</title>
        <authorList>
            <person name="Ge Y."/>
        </authorList>
    </citation>
    <scope>NUCLEOTIDE SEQUENCE [LARGE SCALE GENOMIC DNA]</scope>
    <source>
        <strain evidence="1 2">J316</strain>
    </source>
</reference>
<evidence type="ECO:0000313" key="1">
    <source>
        <dbReference type="EMBL" id="MTD25533.1"/>
    </source>
</evidence>
<dbReference type="EMBL" id="WLZX01000001">
    <property type="protein sequence ID" value="MTD25533.1"/>
    <property type="molecule type" value="Genomic_DNA"/>
</dbReference>
<evidence type="ECO:0000313" key="2">
    <source>
        <dbReference type="Proteomes" id="UP000480164"/>
    </source>
</evidence>
<protein>
    <submittedName>
        <fullName evidence="1">Uncharacterized protein</fullName>
    </submittedName>
</protein>